<dbReference type="Pfam" id="PF01476">
    <property type="entry name" value="LysM"/>
    <property type="match status" value="1"/>
</dbReference>
<dbReference type="InterPro" id="IPR011055">
    <property type="entry name" value="Dup_hybrid_motif"/>
</dbReference>
<dbReference type="Gene3D" id="2.70.70.10">
    <property type="entry name" value="Glucose Permease (Domain IIA)"/>
    <property type="match status" value="1"/>
</dbReference>
<dbReference type="HOGENOM" id="CLU_029425_0_4_6"/>
<dbReference type="InterPro" id="IPR018392">
    <property type="entry name" value="LysM"/>
</dbReference>
<gene>
    <name evidence="4" type="ordered locus">XC_2522</name>
</gene>
<dbReference type="Gene3D" id="3.10.350.10">
    <property type="entry name" value="LysM domain"/>
    <property type="match status" value="1"/>
</dbReference>
<dbReference type="CDD" id="cd00118">
    <property type="entry name" value="LysM"/>
    <property type="match status" value="1"/>
</dbReference>
<protein>
    <submittedName>
        <fullName evidence="4">Lipoprotein</fullName>
    </submittedName>
</protein>
<dbReference type="GO" id="GO:0032153">
    <property type="term" value="C:cell division site"/>
    <property type="evidence" value="ECO:0007669"/>
    <property type="project" value="TreeGrafter"/>
</dbReference>
<dbReference type="EMBL" id="CP000050">
    <property type="protein sequence ID" value="AAY49572.1"/>
    <property type="molecule type" value="Genomic_DNA"/>
</dbReference>
<sequence>MEGNERMSRAQMKLVRKTAVMLVVAAGLTACSSATVVRSPNSGSGGGASRPSAAPRPSVPRPGATVTVQRGDTLYAISRRTNITAPDLAAWNGLSSPNTIYPGQTLKLYPPGASKPGASAPVASGGTVVPPRPAAPIAAPVSSGFSWRWPADGVVVGTFVTGETTKQGVDIAGASGQAVRAAADGVVVYSGAGLVGYGELIIIKHNDQWLSAYGHNRKRLLNEGQSVKAGQQIAEMGRSGAARDMLHFEIRYNGKPVDPLLYLPKK</sequence>
<name>A0A0H2X8G8_XANC8</name>
<dbReference type="GO" id="GO:0004222">
    <property type="term" value="F:metalloendopeptidase activity"/>
    <property type="evidence" value="ECO:0007669"/>
    <property type="project" value="TreeGrafter"/>
</dbReference>
<evidence type="ECO:0000313" key="5">
    <source>
        <dbReference type="Proteomes" id="UP000000420"/>
    </source>
</evidence>
<dbReference type="FunFam" id="2.70.70.10:FF:000010">
    <property type="entry name" value="M23 family peptidase"/>
    <property type="match status" value="1"/>
</dbReference>
<dbReference type="CDD" id="cd12797">
    <property type="entry name" value="M23_peptidase"/>
    <property type="match status" value="1"/>
</dbReference>
<evidence type="ECO:0000256" key="1">
    <source>
        <dbReference type="ARBA" id="ARBA00038420"/>
    </source>
</evidence>
<dbReference type="PROSITE" id="PS51782">
    <property type="entry name" value="LYSM"/>
    <property type="match status" value="1"/>
</dbReference>
<evidence type="ECO:0000256" key="2">
    <source>
        <dbReference type="SAM" id="MobiDB-lite"/>
    </source>
</evidence>
<accession>A0A0H2X8G8</accession>
<comment type="similarity">
    <text evidence="1">Belongs to the E.coli NlpD/Haemophilus LppB family.</text>
</comment>
<organism evidence="4 5">
    <name type="scientific">Xanthomonas campestris pv. campestris (strain 8004)</name>
    <dbReference type="NCBI Taxonomy" id="314565"/>
    <lineage>
        <taxon>Bacteria</taxon>
        <taxon>Pseudomonadati</taxon>
        <taxon>Pseudomonadota</taxon>
        <taxon>Gammaproteobacteria</taxon>
        <taxon>Lysobacterales</taxon>
        <taxon>Lysobacteraceae</taxon>
        <taxon>Xanthomonas</taxon>
    </lineage>
</organism>
<dbReference type="InterPro" id="IPR016047">
    <property type="entry name" value="M23ase_b-sheet_dom"/>
</dbReference>
<feature type="domain" description="LysM" evidence="3">
    <location>
        <begin position="64"/>
        <end position="108"/>
    </location>
</feature>
<dbReference type="GO" id="GO:0009279">
    <property type="term" value="C:cell outer membrane"/>
    <property type="evidence" value="ECO:0007669"/>
    <property type="project" value="TreeGrafter"/>
</dbReference>
<dbReference type="Pfam" id="PF01551">
    <property type="entry name" value="Peptidase_M23"/>
    <property type="match status" value="1"/>
</dbReference>
<dbReference type="PANTHER" id="PTHR21666">
    <property type="entry name" value="PEPTIDASE-RELATED"/>
    <property type="match status" value="1"/>
</dbReference>
<dbReference type="PROSITE" id="PS51257">
    <property type="entry name" value="PROKAR_LIPOPROTEIN"/>
    <property type="match status" value="1"/>
</dbReference>
<reference evidence="4 5" key="1">
    <citation type="journal article" date="2005" name="Genome Res.">
        <title>Comparative and functional genomic analyses of the pathogenicity of phytopathogen Xanthomonas campestris pv. campestris.</title>
        <authorList>
            <person name="Qian W."/>
            <person name="Jia Y."/>
            <person name="Ren S.X."/>
            <person name="He Y.Q."/>
            <person name="Feng J.X."/>
            <person name="Lu L.F."/>
            <person name="Sun Q."/>
            <person name="Ying G."/>
            <person name="Tang D.J."/>
            <person name="Tang H."/>
            <person name="Wu W."/>
            <person name="Hao P."/>
            <person name="Wang L."/>
            <person name="Jiang B.L."/>
            <person name="Zeng S."/>
            <person name="Gu W.Y."/>
            <person name="Lu G."/>
            <person name="Rong L."/>
            <person name="Tian Y."/>
            <person name="Yao Z."/>
            <person name="Fu G."/>
            <person name="Chen B."/>
            <person name="Fang R."/>
            <person name="Qiang B."/>
            <person name="Chen Z."/>
            <person name="Zhao G.P."/>
            <person name="Tang J.L."/>
            <person name="He C."/>
        </authorList>
    </citation>
    <scope>NUCLEOTIDE SEQUENCE [LARGE SCALE GENOMIC DNA]</scope>
    <source>
        <strain evidence="4 5">8004</strain>
    </source>
</reference>
<evidence type="ECO:0000313" key="4">
    <source>
        <dbReference type="EMBL" id="AAY49572.1"/>
    </source>
</evidence>
<dbReference type="Proteomes" id="UP000000420">
    <property type="component" value="Chromosome"/>
</dbReference>
<dbReference type="SUPFAM" id="SSF51261">
    <property type="entry name" value="Duplicated hybrid motif"/>
    <property type="match status" value="1"/>
</dbReference>
<dbReference type="PANTHER" id="PTHR21666:SF263">
    <property type="entry name" value="MUREIN HYDROLASE ACTIVATOR NLPD"/>
    <property type="match status" value="1"/>
</dbReference>
<dbReference type="InterPro" id="IPR036779">
    <property type="entry name" value="LysM_dom_sf"/>
</dbReference>
<dbReference type="PHI-base" id="PHI:7780"/>
<keyword evidence="4" id="KW-0449">Lipoprotein</keyword>
<feature type="compositionally biased region" description="Low complexity" evidence="2">
    <location>
        <begin position="49"/>
        <end position="64"/>
    </location>
</feature>
<dbReference type="AlphaFoldDB" id="A0A0H2X8G8"/>
<dbReference type="SMART" id="SM00257">
    <property type="entry name" value="LysM"/>
    <property type="match status" value="1"/>
</dbReference>
<feature type="region of interest" description="Disordered" evidence="2">
    <location>
        <begin position="36"/>
        <end position="65"/>
    </location>
</feature>
<dbReference type="InterPro" id="IPR050570">
    <property type="entry name" value="Cell_wall_metabolism_enzyme"/>
</dbReference>
<evidence type="ECO:0000259" key="3">
    <source>
        <dbReference type="PROSITE" id="PS51782"/>
    </source>
</evidence>
<dbReference type="KEGG" id="xcb:XC_2522"/>
<proteinExistence type="inferred from homology"/>